<dbReference type="SUPFAM" id="SSF63825">
    <property type="entry name" value="YWTD domain"/>
    <property type="match status" value="1"/>
</dbReference>
<dbReference type="InterPro" id="IPR015943">
    <property type="entry name" value="WD40/YVTN_repeat-like_dom_sf"/>
</dbReference>
<sequence>MRKFLIVLAIFLATAGCTFAAQLPSDVKAIVSKDFPQTNFRFDGVIILPDNTIYLPVIPARIIKPETLEIKETFPHGKTLAQKPDVVIFNNDFVLLKVIETTDGRKSIMKFQNPPHQIKSGLLPQDMLVPRGLIIPENVKGIIGNLQIATLHDPTLKVLPPAGKNNSVVNSLAATPVLKNKTIYATTNFTKNIQVVNPSKQTPEYALSQENIPISMKGYDGKFLLVSSYNKKSVDIISLADEQIIKQINLSTQPDEIIIDSKNKIAYIASPSDSSIYILSLETMTLKKQLRLNGMCEKLTLSQDGSKLFYVDRKSNEIWVVELDNNYLLREIGRFPNTSKIAYANNKIYITSRTKNRLAIIDYKTIGLVGETDITEKPVDMLVFNDKLYILGAVNNEICVIDTKTDQLTDIIKLGTDGFSTRIFRIDDTNIAIVTDTKAKKYSMVDLGTKKVIKSNAVEIPINSVVVVDNVKKINK</sequence>
<dbReference type="Gene3D" id="2.130.10.10">
    <property type="entry name" value="YVTN repeat-like/Quinoprotein amine dehydrogenase"/>
    <property type="match status" value="2"/>
</dbReference>
<dbReference type="PROSITE" id="PS51257">
    <property type="entry name" value="PROKAR_LIPOPROTEIN"/>
    <property type="match status" value="1"/>
</dbReference>
<accession>A0A9D1FU85</accession>
<reference evidence="2" key="1">
    <citation type="submission" date="2020-10" db="EMBL/GenBank/DDBJ databases">
        <authorList>
            <person name="Gilroy R."/>
        </authorList>
    </citation>
    <scope>NUCLEOTIDE SEQUENCE</scope>
    <source>
        <strain evidence="2">CHK152-2994</strain>
    </source>
</reference>
<dbReference type="AlphaFoldDB" id="A0A9D1FU85"/>
<evidence type="ECO:0000313" key="3">
    <source>
        <dbReference type="Proteomes" id="UP000824139"/>
    </source>
</evidence>
<dbReference type="InterPro" id="IPR011044">
    <property type="entry name" value="Quino_amine_DH_bsu"/>
</dbReference>
<dbReference type="InterPro" id="IPR051200">
    <property type="entry name" value="Host-pathogen_enzymatic-act"/>
</dbReference>
<dbReference type="PANTHER" id="PTHR47197:SF3">
    <property type="entry name" value="DIHYDRO-HEME D1 DEHYDROGENASE"/>
    <property type="match status" value="1"/>
</dbReference>
<evidence type="ECO:0000313" key="2">
    <source>
        <dbReference type="EMBL" id="HIS82167.1"/>
    </source>
</evidence>
<dbReference type="PANTHER" id="PTHR47197">
    <property type="entry name" value="PROTEIN NIRF"/>
    <property type="match status" value="1"/>
</dbReference>
<organism evidence="2 3">
    <name type="scientific">Candidatus Scatenecus faecavium</name>
    <dbReference type="NCBI Taxonomy" id="2840915"/>
    <lineage>
        <taxon>Bacteria</taxon>
        <taxon>Candidatus Scatenecus</taxon>
    </lineage>
</organism>
<comment type="caution">
    <text evidence="2">The sequence shown here is derived from an EMBL/GenBank/DDBJ whole genome shotgun (WGS) entry which is preliminary data.</text>
</comment>
<dbReference type="SUPFAM" id="SSF50969">
    <property type="entry name" value="YVTN repeat-like/Quinoprotein amine dehydrogenase"/>
    <property type="match status" value="1"/>
</dbReference>
<proteinExistence type="predicted"/>
<reference evidence="2" key="2">
    <citation type="journal article" date="2021" name="PeerJ">
        <title>Extensive microbial diversity within the chicken gut microbiome revealed by metagenomics and culture.</title>
        <authorList>
            <person name="Gilroy R."/>
            <person name="Ravi A."/>
            <person name="Getino M."/>
            <person name="Pursley I."/>
            <person name="Horton D.L."/>
            <person name="Alikhan N.F."/>
            <person name="Baker D."/>
            <person name="Gharbi K."/>
            <person name="Hall N."/>
            <person name="Watson M."/>
            <person name="Adriaenssens E.M."/>
            <person name="Foster-Nyarko E."/>
            <person name="Jarju S."/>
            <person name="Secka A."/>
            <person name="Antonio M."/>
            <person name="Oren A."/>
            <person name="Chaudhuri R.R."/>
            <person name="La Ragione R."/>
            <person name="Hildebrand F."/>
            <person name="Pallen M.J."/>
        </authorList>
    </citation>
    <scope>NUCLEOTIDE SEQUENCE</scope>
    <source>
        <strain evidence="2">CHK152-2994</strain>
    </source>
</reference>
<gene>
    <name evidence="2" type="ORF">IAD41_00970</name>
</gene>
<evidence type="ECO:0000256" key="1">
    <source>
        <dbReference type="SAM" id="SignalP"/>
    </source>
</evidence>
<feature type="signal peptide" evidence="1">
    <location>
        <begin position="1"/>
        <end position="20"/>
    </location>
</feature>
<name>A0A9D1FU85_9BACT</name>
<protein>
    <submittedName>
        <fullName evidence="2">Uncharacterized protein</fullName>
    </submittedName>
</protein>
<keyword evidence="1" id="KW-0732">Signal</keyword>
<dbReference type="EMBL" id="DVJO01000022">
    <property type="protein sequence ID" value="HIS82167.1"/>
    <property type="molecule type" value="Genomic_DNA"/>
</dbReference>
<feature type="chain" id="PRO_5039410935" evidence="1">
    <location>
        <begin position="21"/>
        <end position="476"/>
    </location>
</feature>
<dbReference type="Proteomes" id="UP000824139">
    <property type="component" value="Unassembled WGS sequence"/>
</dbReference>